<accession>A0A841M5L4</accession>
<dbReference type="AlphaFoldDB" id="A0A841M5L4"/>
<comment type="caution">
    <text evidence="1">The sequence shown here is derived from an EMBL/GenBank/DDBJ whole genome shotgun (WGS) entry which is preliminary data.</text>
</comment>
<reference evidence="1 2" key="1">
    <citation type="submission" date="2020-08" db="EMBL/GenBank/DDBJ databases">
        <title>Genomic Encyclopedia of Type Strains, Phase IV (KMG-IV): sequencing the most valuable type-strain genomes for metagenomic binning, comparative biology and taxonomic classification.</title>
        <authorList>
            <person name="Goeker M."/>
        </authorList>
    </citation>
    <scope>NUCLEOTIDE SEQUENCE [LARGE SCALE GENOMIC DNA]</scope>
    <source>
        <strain evidence="1 2">DSM 22336</strain>
    </source>
</reference>
<sequence length="57" mass="6580">MDADIFDQLICAKNYQAFFTAKASKFIATERKLHIKYDTNRIDPDLRADADESLKRG</sequence>
<name>A0A841M5L4_9HYPH</name>
<proteinExistence type="predicted"/>
<dbReference type="Proteomes" id="UP000555393">
    <property type="component" value="Unassembled WGS sequence"/>
</dbReference>
<organism evidence="1 2">
    <name type="scientific">Paenochrobactrum gallinarii</name>
    <dbReference type="NCBI Taxonomy" id="643673"/>
    <lineage>
        <taxon>Bacteria</taxon>
        <taxon>Pseudomonadati</taxon>
        <taxon>Pseudomonadota</taxon>
        <taxon>Alphaproteobacteria</taxon>
        <taxon>Hyphomicrobiales</taxon>
        <taxon>Brucellaceae</taxon>
        <taxon>Paenochrobactrum</taxon>
    </lineage>
</organism>
<keyword evidence="2" id="KW-1185">Reference proteome</keyword>
<gene>
    <name evidence="1" type="ORF">FHS77_001993</name>
</gene>
<dbReference type="RefSeq" id="WP_210307099.1">
    <property type="nucleotide sequence ID" value="NZ_JACIIU010000008.1"/>
</dbReference>
<evidence type="ECO:0000313" key="1">
    <source>
        <dbReference type="EMBL" id="MBB6261438.1"/>
    </source>
</evidence>
<protein>
    <submittedName>
        <fullName evidence="1">Uncharacterized protein</fullName>
    </submittedName>
</protein>
<dbReference type="EMBL" id="JACIIU010000008">
    <property type="protein sequence ID" value="MBB6261438.1"/>
    <property type="molecule type" value="Genomic_DNA"/>
</dbReference>
<evidence type="ECO:0000313" key="2">
    <source>
        <dbReference type="Proteomes" id="UP000555393"/>
    </source>
</evidence>